<sequence>MKINHLHKFYTLLFALSFFLMSCEKEDELVVDRVVSPVLVTVSGSSFLATEPVKVTTGIYELDKSGILDNKVGIDTIPVTGLAVKVMLNNAAITELTTDAAGQVSMEKTWAELGLAAPTAGKFLVLEWSGSHKGQAFTKTSRVVVK</sequence>
<organism evidence="1 2">
    <name type="scientific">Adhaeribacter pallidiroseus</name>
    <dbReference type="NCBI Taxonomy" id="2072847"/>
    <lineage>
        <taxon>Bacteria</taxon>
        <taxon>Pseudomonadati</taxon>
        <taxon>Bacteroidota</taxon>
        <taxon>Cytophagia</taxon>
        <taxon>Cytophagales</taxon>
        <taxon>Hymenobacteraceae</taxon>
        <taxon>Adhaeribacter</taxon>
    </lineage>
</organism>
<reference evidence="1 2" key="1">
    <citation type="submission" date="2018-04" db="EMBL/GenBank/DDBJ databases">
        <title>Adhaeribacter sp. HMF7616 genome sequencing and assembly.</title>
        <authorList>
            <person name="Kang H."/>
            <person name="Kang J."/>
            <person name="Cha I."/>
            <person name="Kim H."/>
            <person name="Joh K."/>
        </authorList>
    </citation>
    <scope>NUCLEOTIDE SEQUENCE [LARGE SCALE GENOMIC DNA]</scope>
    <source>
        <strain evidence="1 2">HMF7616</strain>
    </source>
</reference>
<comment type="caution">
    <text evidence="1">The sequence shown here is derived from an EMBL/GenBank/DDBJ whole genome shotgun (WGS) entry which is preliminary data.</text>
</comment>
<proteinExistence type="predicted"/>
<dbReference type="PROSITE" id="PS51257">
    <property type="entry name" value="PROKAR_LIPOPROTEIN"/>
    <property type="match status" value="1"/>
</dbReference>
<name>A0A369QQ10_9BACT</name>
<dbReference type="AlphaFoldDB" id="A0A369QQ10"/>
<accession>A0A369QQ10</accession>
<dbReference type="Proteomes" id="UP000253919">
    <property type="component" value="Unassembled WGS sequence"/>
</dbReference>
<dbReference type="RefSeq" id="WP_233507655.1">
    <property type="nucleotide sequence ID" value="NZ_QASA01000001.1"/>
</dbReference>
<evidence type="ECO:0000313" key="2">
    <source>
        <dbReference type="Proteomes" id="UP000253919"/>
    </source>
</evidence>
<protein>
    <submittedName>
        <fullName evidence="1">Uncharacterized protein</fullName>
    </submittedName>
</protein>
<gene>
    <name evidence="1" type="ORF">AHMF7616_03957</name>
</gene>
<keyword evidence="2" id="KW-1185">Reference proteome</keyword>
<evidence type="ECO:0000313" key="1">
    <source>
        <dbReference type="EMBL" id="RDC65327.1"/>
    </source>
</evidence>
<dbReference type="EMBL" id="QASA01000001">
    <property type="protein sequence ID" value="RDC65327.1"/>
    <property type="molecule type" value="Genomic_DNA"/>
</dbReference>